<feature type="chain" id="PRO_5015933191" evidence="1">
    <location>
        <begin position="21"/>
        <end position="330"/>
    </location>
</feature>
<proteinExistence type="predicted"/>
<dbReference type="Proteomes" id="UP000244855">
    <property type="component" value="Unassembled WGS sequence"/>
</dbReference>
<evidence type="ECO:0000313" key="2">
    <source>
        <dbReference type="EMBL" id="PVH98841.1"/>
    </source>
</evidence>
<feature type="signal peptide" evidence="1">
    <location>
        <begin position="1"/>
        <end position="20"/>
    </location>
</feature>
<sequence length="330" mass="35905">MKFSVPFAALLALGLPSASASTIPLDKRTIYGPGSITNNEAPGRNISSIYSWTYAALAHATNTISNSTSELTYLCANFNALSSRYYTAYSQPDGDVAKLAKEAICSASTSKPPSRLPVPQNELWYMKLYTAGIFNVQAYAAKSATTQWYFDMCWFLEASLLRGLWAPCLDTDEGGVDVESGFCATAGYFSKGPFSTYTSATQPVSVVDEVGVLMSKVMARVFRVLAKEPQQIDYVCNNWARYEAGVQKTGLVASTVKELVCGQKEKIVEMAKAKEELKSAMTDLFIFQVLKAGDVQGYYKYLCETYSADALSKYGLDGTKVVDALCKAAS</sequence>
<name>A0A2V1DLX4_9PLEO</name>
<gene>
    <name evidence="2" type="ORF">DM02DRAFT_629922</name>
</gene>
<evidence type="ECO:0000313" key="3">
    <source>
        <dbReference type="Proteomes" id="UP000244855"/>
    </source>
</evidence>
<keyword evidence="1" id="KW-0732">Signal</keyword>
<dbReference type="AlphaFoldDB" id="A0A2V1DLX4"/>
<reference evidence="2 3" key="1">
    <citation type="journal article" date="2018" name="Sci. Rep.">
        <title>Comparative genomics provides insights into the lifestyle and reveals functional heterogeneity of dark septate endophytic fungi.</title>
        <authorList>
            <person name="Knapp D.G."/>
            <person name="Nemeth J.B."/>
            <person name="Barry K."/>
            <person name="Hainaut M."/>
            <person name="Henrissat B."/>
            <person name="Johnson J."/>
            <person name="Kuo A."/>
            <person name="Lim J.H.P."/>
            <person name="Lipzen A."/>
            <person name="Nolan M."/>
            <person name="Ohm R.A."/>
            <person name="Tamas L."/>
            <person name="Grigoriev I.V."/>
            <person name="Spatafora J.W."/>
            <person name="Nagy L.G."/>
            <person name="Kovacs G.M."/>
        </authorList>
    </citation>
    <scope>NUCLEOTIDE SEQUENCE [LARGE SCALE GENOMIC DNA]</scope>
    <source>
        <strain evidence="2 3">DSE2036</strain>
    </source>
</reference>
<evidence type="ECO:0000256" key="1">
    <source>
        <dbReference type="SAM" id="SignalP"/>
    </source>
</evidence>
<dbReference type="STRING" id="97972.A0A2V1DLX4"/>
<dbReference type="EMBL" id="KZ805405">
    <property type="protein sequence ID" value="PVH98841.1"/>
    <property type="molecule type" value="Genomic_DNA"/>
</dbReference>
<keyword evidence="3" id="KW-1185">Reference proteome</keyword>
<dbReference type="OrthoDB" id="3775188at2759"/>
<organism evidence="2 3">
    <name type="scientific">Periconia macrospinosa</name>
    <dbReference type="NCBI Taxonomy" id="97972"/>
    <lineage>
        <taxon>Eukaryota</taxon>
        <taxon>Fungi</taxon>
        <taxon>Dikarya</taxon>
        <taxon>Ascomycota</taxon>
        <taxon>Pezizomycotina</taxon>
        <taxon>Dothideomycetes</taxon>
        <taxon>Pleosporomycetidae</taxon>
        <taxon>Pleosporales</taxon>
        <taxon>Massarineae</taxon>
        <taxon>Periconiaceae</taxon>
        <taxon>Periconia</taxon>
    </lineage>
</organism>
<protein>
    <submittedName>
        <fullName evidence="2">Uncharacterized protein</fullName>
    </submittedName>
</protein>
<accession>A0A2V1DLX4</accession>